<evidence type="ECO:0000256" key="4">
    <source>
        <dbReference type="ARBA" id="ARBA00023014"/>
    </source>
</evidence>
<keyword evidence="7" id="KW-1185">Reference proteome</keyword>
<keyword evidence="2 6" id="KW-0560">Oxidoreductase</keyword>
<evidence type="ECO:0000259" key="5">
    <source>
        <dbReference type="Pfam" id="PF02662"/>
    </source>
</evidence>
<dbReference type="GO" id="GO:0046872">
    <property type="term" value="F:metal ion binding"/>
    <property type="evidence" value="ECO:0007669"/>
    <property type="project" value="UniProtKB-KW"/>
</dbReference>
<evidence type="ECO:0000256" key="1">
    <source>
        <dbReference type="ARBA" id="ARBA00022723"/>
    </source>
</evidence>
<comment type="caution">
    <text evidence="6">The sequence shown here is derived from an EMBL/GenBank/DDBJ whole genome shotgun (WGS) entry which is preliminary data.</text>
</comment>
<evidence type="ECO:0000256" key="2">
    <source>
        <dbReference type="ARBA" id="ARBA00023002"/>
    </source>
</evidence>
<dbReference type="EC" id="1.12.99.-" evidence="6"/>
<evidence type="ECO:0000313" key="6">
    <source>
        <dbReference type="EMBL" id="CCO07464.1"/>
    </source>
</evidence>
<keyword evidence="1" id="KW-0479">Metal-binding</keyword>
<gene>
    <name evidence="6" type="ORF">DESHY_110408</name>
</gene>
<feature type="domain" description="F420-non-reducing hydrogenase iron-sulfur subunit D" evidence="5">
    <location>
        <begin position="1"/>
        <end position="46"/>
    </location>
</feature>
<keyword evidence="3" id="KW-0408">Iron</keyword>
<sequence>MAIARNVLQQLGIPDERLWLRFISASQGAYFGEVITEMTQKLKQLGPNPLRKNWEI</sequence>
<reference evidence="6 7" key="1">
    <citation type="journal article" date="2013" name="Genome Announc.">
        <title>Genome Sequence of the Sulfate-Reducing Bacterium Desulfotomaculum hydrothermale Lam5(T).</title>
        <authorList>
            <person name="Amin O."/>
            <person name="Fardeau M.L."/>
            <person name="Valette O."/>
            <person name="Hirschler-Rea A."/>
            <person name="Barbe V."/>
            <person name="Medigue C."/>
            <person name="Vacherie B."/>
            <person name="Ollivier B."/>
            <person name="Bertin P.N."/>
            <person name="Dolla A."/>
        </authorList>
    </citation>
    <scope>NUCLEOTIDE SEQUENCE [LARGE SCALE GENOMIC DNA]</scope>
    <source>
        <strain evidence="7">Lam5 / DSM 18033</strain>
    </source>
</reference>
<dbReference type="GO" id="GO:0016491">
    <property type="term" value="F:oxidoreductase activity"/>
    <property type="evidence" value="ECO:0007669"/>
    <property type="project" value="UniProtKB-KW"/>
</dbReference>
<dbReference type="InterPro" id="IPR003813">
    <property type="entry name" value="MvhD/FlpD"/>
</dbReference>
<keyword evidence="4" id="KW-0411">Iron-sulfur</keyword>
<dbReference type="Proteomes" id="UP000009315">
    <property type="component" value="Unassembled WGS sequence"/>
</dbReference>
<organism evidence="6 7">
    <name type="scientific">Desulforamulus hydrothermalis Lam5 = DSM 18033</name>
    <dbReference type="NCBI Taxonomy" id="1121428"/>
    <lineage>
        <taxon>Bacteria</taxon>
        <taxon>Bacillati</taxon>
        <taxon>Bacillota</taxon>
        <taxon>Clostridia</taxon>
        <taxon>Eubacteriales</taxon>
        <taxon>Peptococcaceae</taxon>
        <taxon>Desulforamulus</taxon>
    </lineage>
</organism>
<dbReference type="GO" id="GO:0051536">
    <property type="term" value="F:iron-sulfur cluster binding"/>
    <property type="evidence" value="ECO:0007669"/>
    <property type="project" value="UniProtKB-KW"/>
</dbReference>
<name>K8DXT9_9FIRM</name>
<dbReference type="AlphaFoldDB" id="K8DXT9"/>
<accession>K8DXT9</accession>
<evidence type="ECO:0000256" key="3">
    <source>
        <dbReference type="ARBA" id="ARBA00023004"/>
    </source>
</evidence>
<dbReference type="EMBL" id="CAOS01000003">
    <property type="protein sequence ID" value="CCO07464.1"/>
    <property type="molecule type" value="Genomic_DNA"/>
</dbReference>
<dbReference type="STRING" id="1121428.DESHY_110408"/>
<dbReference type="Pfam" id="PF02662">
    <property type="entry name" value="FlpD"/>
    <property type="match status" value="1"/>
</dbReference>
<protein>
    <submittedName>
        <fullName evidence="6">F420-non-reducing hydrogenase vhu iron-sulfur subunit D</fullName>
        <ecNumber evidence="6">1.12.99.-</ecNumber>
    </submittedName>
</protein>
<proteinExistence type="predicted"/>
<evidence type="ECO:0000313" key="7">
    <source>
        <dbReference type="Proteomes" id="UP000009315"/>
    </source>
</evidence>